<gene>
    <name evidence="2" type="ORF">SAMEA4029010_CIC11G00000005261</name>
</gene>
<sequence>MVPLHRNAQFTYSEPGNNQNSLAINHHPSKSTGFDLAEKRKSSENVMKNSRSESYLRAEVPEKPDN</sequence>
<reference evidence="2 3" key="1">
    <citation type="submission" date="2016-10" db="EMBL/GenBank/DDBJ databases">
        <authorList>
            <person name="de Groot N.N."/>
        </authorList>
    </citation>
    <scope>NUCLEOTIDE SEQUENCE [LARGE SCALE GENOMIC DNA]</scope>
    <source>
        <strain evidence="2 3">CBS 141442</strain>
    </source>
</reference>
<keyword evidence="3" id="KW-1185">Reference proteome</keyword>
<proteinExistence type="predicted"/>
<organism evidence="2 3">
    <name type="scientific">Sungouiella intermedia</name>
    <dbReference type="NCBI Taxonomy" id="45354"/>
    <lineage>
        <taxon>Eukaryota</taxon>
        <taxon>Fungi</taxon>
        <taxon>Dikarya</taxon>
        <taxon>Ascomycota</taxon>
        <taxon>Saccharomycotina</taxon>
        <taxon>Pichiomycetes</taxon>
        <taxon>Metschnikowiaceae</taxon>
        <taxon>Sungouiella</taxon>
    </lineage>
</organism>
<feature type="region of interest" description="Disordered" evidence="1">
    <location>
        <begin position="1"/>
        <end position="66"/>
    </location>
</feature>
<dbReference type="AlphaFoldDB" id="A0A1L0BGX1"/>
<evidence type="ECO:0000313" key="2">
    <source>
        <dbReference type="EMBL" id="SGZ50339.1"/>
    </source>
</evidence>
<dbReference type="EMBL" id="LT635757">
    <property type="protein sequence ID" value="SGZ50339.1"/>
    <property type="molecule type" value="Genomic_DNA"/>
</dbReference>
<evidence type="ECO:0000313" key="3">
    <source>
        <dbReference type="Proteomes" id="UP000182334"/>
    </source>
</evidence>
<protein>
    <submittedName>
        <fullName evidence="2">CIC11C00000005261</fullName>
    </submittedName>
</protein>
<accession>A0A1L0BGX1</accession>
<dbReference type="Proteomes" id="UP000182334">
    <property type="component" value="Chromosome II"/>
</dbReference>
<name>A0A1L0BGX1_9ASCO</name>
<feature type="compositionally biased region" description="Basic and acidic residues" evidence="1">
    <location>
        <begin position="50"/>
        <end position="66"/>
    </location>
</feature>
<evidence type="ECO:0000256" key="1">
    <source>
        <dbReference type="SAM" id="MobiDB-lite"/>
    </source>
</evidence>
<feature type="compositionally biased region" description="Polar residues" evidence="1">
    <location>
        <begin position="8"/>
        <end position="23"/>
    </location>
</feature>